<dbReference type="Pfam" id="PF07478">
    <property type="entry name" value="Dala_Dala_lig_C"/>
    <property type="match status" value="1"/>
</dbReference>
<keyword evidence="2" id="KW-0436">Ligase</keyword>
<dbReference type="PROSITE" id="PS50975">
    <property type="entry name" value="ATP_GRASP"/>
    <property type="match status" value="1"/>
</dbReference>
<protein>
    <recommendedName>
        <fullName evidence="4">ATP-grasp domain-containing protein</fullName>
    </recommendedName>
</protein>
<accession>A0A1J4U4M7</accession>
<name>A0A1J4U4M7_9BACT</name>
<dbReference type="EMBL" id="MNVB01000007">
    <property type="protein sequence ID" value="OIO18243.1"/>
    <property type="molecule type" value="Genomic_DNA"/>
</dbReference>
<comment type="caution">
    <text evidence="5">The sequence shown here is derived from an EMBL/GenBank/DDBJ whole genome shotgun (WGS) entry which is preliminary data.</text>
</comment>
<dbReference type="GO" id="GO:0005524">
    <property type="term" value="F:ATP binding"/>
    <property type="evidence" value="ECO:0007669"/>
    <property type="project" value="UniProtKB-UniRule"/>
</dbReference>
<dbReference type="AlphaFoldDB" id="A0A1J4U4M7"/>
<dbReference type="PANTHER" id="PTHR23132:SF23">
    <property type="entry name" value="D-ALANINE--D-ALANINE LIGASE B"/>
    <property type="match status" value="1"/>
</dbReference>
<organism evidence="5 6">
    <name type="scientific">Candidatus Kuenenbacteria bacterium CG1_02_38_13</name>
    <dbReference type="NCBI Taxonomy" id="1805235"/>
    <lineage>
        <taxon>Bacteria</taxon>
        <taxon>Candidatus Kueneniibacteriota</taxon>
    </lineage>
</organism>
<sequence>MNNFGNKTLAILYSQAKREYFPTEEQYISEAEVFERAKIVAVYFEKVGFEVILLPGDSSLPKKLQKVRPQLVLNLVDSVRGQEHLAAIIPAQLDLFNIPYTGTGMLGLAINSNKFLTKKLLEQTGVPLPRYQLFSSLLDILDVQLKFPLISKLNEIHGSVAIDQDSVSDNELHLRERLKKLFRIYRQPVLVEEFIVGKELTAYLLEGMSKKIYIGEKKFNEAATKYKIATFDAVWRDIDSYDYVRSSGNGILENYVRTAFDILKMDDYGKFDVRQDESGRYYFIDCNANPAFGPIETDCAISHVLKMYDINFDEIIRRLILNASKDEPNLMMT</sequence>
<keyword evidence="3" id="KW-0547">Nucleotide-binding</keyword>
<evidence type="ECO:0000259" key="4">
    <source>
        <dbReference type="PROSITE" id="PS50975"/>
    </source>
</evidence>
<dbReference type="InterPro" id="IPR011761">
    <property type="entry name" value="ATP-grasp"/>
</dbReference>
<evidence type="ECO:0000256" key="3">
    <source>
        <dbReference type="PROSITE-ProRule" id="PRU00409"/>
    </source>
</evidence>
<dbReference type="GO" id="GO:0008716">
    <property type="term" value="F:D-alanine-D-alanine ligase activity"/>
    <property type="evidence" value="ECO:0007669"/>
    <property type="project" value="InterPro"/>
</dbReference>
<dbReference type="SUPFAM" id="SSF56059">
    <property type="entry name" value="Glutathione synthetase ATP-binding domain-like"/>
    <property type="match status" value="1"/>
</dbReference>
<comment type="similarity">
    <text evidence="1">Belongs to the D-alanine--D-alanine ligase family.</text>
</comment>
<evidence type="ECO:0000256" key="2">
    <source>
        <dbReference type="ARBA" id="ARBA00022598"/>
    </source>
</evidence>
<dbReference type="InterPro" id="IPR011095">
    <property type="entry name" value="Dala_Dala_lig_C"/>
</dbReference>
<dbReference type="Gene3D" id="3.30.470.20">
    <property type="entry name" value="ATP-grasp fold, B domain"/>
    <property type="match status" value="2"/>
</dbReference>
<dbReference type="Gene3D" id="3.40.50.20">
    <property type="match status" value="1"/>
</dbReference>
<gene>
    <name evidence="5" type="ORF">AUJ29_00250</name>
</gene>
<reference evidence="5 6" key="1">
    <citation type="journal article" date="2016" name="Environ. Microbiol.">
        <title>Genomic resolution of a cold subsurface aquifer community provides metabolic insights for novel microbes adapted to high CO concentrations.</title>
        <authorList>
            <person name="Probst A.J."/>
            <person name="Castelle C.J."/>
            <person name="Singh A."/>
            <person name="Brown C.T."/>
            <person name="Anantharaman K."/>
            <person name="Sharon I."/>
            <person name="Hug L.A."/>
            <person name="Burstein D."/>
            <person name="Emerson J.B."/>
            <person name="Thomas B.C."/>
            <person name="Banfield J.F."/>
        </authorList>
    </citation>
    <scope>NUCLEOTIDE SEQUENCE [LARGE SCALE GENOMIC DNA]</scope>
    <source>
        <strain evidence="5">CG1_02_38_13</strain>
    </source>
</reference>
<proteinExistence type="inferred from homology"/>
<evidence type="ECO:0000256" key="1">
    <source>
        <dbReference type="ARBA" id="ARBA00010871"/>
    </source>
</evidence>
<evidence type="ECO:0000313" key="5">
    <source>
        <dbReference type="EMBL" id="OIO18243.1"/>
    </source>
</evidence>
<evidence type="ECO:0000313" key="6">
    <source>
        <dbReference type="Proteomes" id="UP000182465"/>
    </source>
</evidence>
<dbReference type="PANTHER" id="PTHR23132">
    <property type="entry name" value="D-ALANINE--D-ALANINE LIGASE"/>
    <property type="match status" value="1"/>
</dbReference>
<keyword evidence="3" id="KW-0067">ATP-binding</keyword>
<feature type="domain" description="ATP-grasp" evidence="4">
    <location>
        <begin position="118"/>
        <end position="321"/>
    </location>
</feature>
<dbReference type="Proteomes" id="UP000182465">
    <property type="component" value="Unassembled WGS sequence"/>
</dbReference>
<dbReference type="GO" id="GO:0046872">
    <property type="term" value="F:metal ion binding"/>
    <property type="evidence" value="ECO:0007669"/>
    <property type="project" value="InterPro"/>
</dbReference>